<accession>A0A0G4P3N5</accession>
<name>A0A0G4P3N5_PENC3</name>
<feature type="region of interest" description="Disordered" evidence="1">
    <location>
        <begin position="14"/>
        <end position="40"/>
    </location>
</feature>
<feature type="compositionally biased region" description="Basic and acidic residues" evidence="1">
    <location>
        <begin position="21"/>
        <end position="40"/>
    </location>
</feature>
<gene>
    <name evidence="2" type="ORF">PCAMFM013_S005g000115</name>
</gene>
<dbReference type="Proteomes" id="UP000053732">
    <property type="component" value="Unassembled WGS sequence"/>
</dbReference>
<sequence>MVGVFGSCPYATIASGNGDKTMNRVSDERDGQEARPVPESEHLILPRQPWKDLMLLQQYTCAHVLFNSEPFRQPCA</sequence>
<organism evidence="2 3">
    <name type="scientific">Penicillium camemberti (strain FM 013)</name>
    <dbReference type="NCBI Taxonomy" id="1429867"/>
    <lineage>
        <taxon>Eukaryota</taxon>
        <taxon>Fungi</taxon>
        <taxon>Dikarya</taxon>
        <taxon>Ascomycota</taxon>
        <taxon>Pezizomycotina</taxon>
        <taxon>Eurotiomycetes</taxon>
        <taxon>Eurotiomycetidae</taxon>
        <taxon>Eurotiales</taxon>
        <taxon>Aspergillaceae</taxon>
        <taxon>Penicillium</taxon>
    </lineage>
</organism>
<reference evidence="2 3" key="1">
    <citation type="journal article" date="2014" name="Nat. Commun.">
        <title>Multiple recent horizontal transfers of a large genomic region in cheese making fungi.</title>
        <authorList>
            <person name="Cheeseman K."/>
            <person name="Ropars J."/>
            <person name="Renault P."/>
            <person name="Dupont J."/>
            <person name="Gouzy J."/>
            <person name="Branca A."/>
            <person name="Abraham A.L."/>
            <person name="Ceppi M."/>
            <person name="Conseiller E."/>
            <person name="Debuchy R."/>
            <person name="Malagnac F."/>
            <person name="Goarin A."/>
            <person name="Silar P."/>
            <person name="Lacoste S."/>
            <person name="Sallet E."/>
            <person name="Bensimon A."/>
            <person name="Giraud T."/>
            <person name="Brygoo Y."/>
        </authorList>
    </citation>
    <scope>NUCLEOTIDE SEQUENCE [LARGE SCALE GENOMIC DNA]</scope>
    <source>
        <strain evidence="3">FM 013</strain>
    </source>
</reference>
<protein>
    <submittedName>
        <fullName evidence="2">Str. FM013</fullName>
    </submittedName>
</protein>
<evidence type="ECO:0000313" key="2">
    <source>
        <dbReference type="EMBL" id="CRL20951.1"/>
    </source>
</evidence>
<keyword evidence="3" id="KW-1185">Reference proteome</keyword>
<dbReference type="EMBL" id="HG793138">
    <property type="protein sequence ID" value="CRL20951.1"/>
    <property type="molecule type" value="Genomic_DNA"/>
</dbReference>
<dbReference type="AlphaFoldDB" id="A0A0G4P3N5"/>
<proteinExistence type="predicted"/>
<evidence type="ECO:0000313" key="3">
    <source>
        <dbReference type="Proteomes" id="UP000053732"/>
    </source>
</evidence>
<evidence type="ECO:0000256" key="1">
    <source>
        <dbReference type="SAM" id="MobiDB-lite"/>
    </source>
</evidence>